<dbReference type="Proteomes" id="UP001287356">
    <property type="component" value="Unassembled WGS sequence"/>
</dbReference>
<comment type="caution">
    <text evidence="3">The sequence shown here is derived from an EMBL/GenBank/DDBJ whole genome shotgun (WGS) entry which is preliminary data.</text>
</comment>
<dbReference type="AlphaFoldDB" id="A0AAE0NEF4"/>
<reference evidence="3" key="2">
    <citation type="submission" date="2023-06" db="EMBL/GenBank/DDBJ databases">
        <authorList>
            <consortium name="Lawrence Berkeley National Laboratory"/>
            <person name="Haridas S."/>
            <person name="Hensen N."/>
            <person name="Bonometti L."/>
            <person name="Westerberg I."/>
            <person name="Brannstrom I.O."/>
            <person name="Guillou S."/>
            <person name="Cros-Aarteil S."/>
            <person name="Calhoun S."/>
            <person name="Kuo A."/>
            <person name="Mondo S."/>
            <person name="Pangilinan J."/>
            <person name="Riley R."/>
            <person name="Labutti K."/>
            <person name="Andreopoulos B."/>
            <person name="Lipzen A."/>
            <person name="Chen C."/>
            <person name="Yanf M."/>
            <person name="Daum C."/>
            <person name="Ng V."/>
            <person name="Clum A."/>
            <person name="Steindorff A."/>
            <person name="Ohm R."/>
            <person name="Martin F."/>
            <person name="Silar P."/>
            <person name="Natvig D."/>
            <person name="Lalanne C."/>
            <person name="Gautier V."/>
            <person name="Ament-Velasquez S.L."/>
            <person name="Kruys A."/>
            <person name="Hutchinson M.I."/>
            <person name="Powell A.J."/>
            <person name="Barry K."/>
            <person name="Miller A.N."/>
            <person name="Grigoriev I.V."/>
            <person name="Debuchy R."/>
            <person name="Gladieux P."/>
            <person name="Thoren M.H."/>
            <person name="Johannesson H."/>
        </authorList>
    </citation>
    <scope>NUCLEOTIDE SEQUENCE</scope>
    <source>
        <strain evidence="3">CBS 958.72</strain>
    </source>
</reference>
<sequence length="168" mass="19067">MADASERGSGRSHSHNRGRSQGQGQGQGRGLPHQHHQHQHHRRRGRSSSRDSAYSSSSVPSSVGTGATADSRRSTGKHHRHRDGRELVVRERYGVPARYAAAPSSHGANDNDFEEYTVDWDGQTDSRQRQRRRQQQQRERQRRKEHHHMSGLFIACGIFLASLILCFD</sequence>
<evidence type="ECO:0000256" key="2">
    <source>
        <dbReference type="SAM" id="Phobius"/>
    </source>
</evidence>
<feature type="compositionally biased region" description="Basic residues" evidence="1">
    <location>
        <begin position="32"/>
        <end position="47"/>
    </location>
</feature>
<reference evidence="3" key="1">
    <citation type="journal article" date="2023" name="Mol. Phylogenet. Evol.">
        <title>Genome-scale phylogeny and comparative genomics of the fungal order Sordariales.</title>
        <authorList>
            <person name="Hensen N."/>
            <person name="Bonometti L."/>
            <person name="Westerberg I."/>
            <person name="Brannstrom I.O."/>
            <person name="Guillou S."/>
            <person name="Cros-Aarteil S."/>
            <person name="Calhoun S."/>
            <person name="Haridas S."/>
            <person name="Kuo A."/>
            <person name="Mondo S."/>
            <person name="Pangilinan J."/>
            <person name="Riley R."/>
            <person name="LaButti K."/>
            <person name="Andreopoulos B."/>
            <person name="Lipzen A."/>
            <person name="Chen C."/>
            <person name="Yan M."/>
            <person name="Daum C."/>
            <person name="Ng V."/>
            <person name="Clum A."/>
            <person name="Steindorff A."/>
            <person name="Ohm R.A."/>
            <person name="Martin F."/>
            <person name="Silar P."/>
            <person name="Natvig D.O."/>
            <person name="Lalanne C."/>
            <person name="Gautier V."/>
            <person name="Ament-Velasquez S.L."/>
            <person name="Kruys A."/>
            <person name="Hutchinson M.I."/>
            <person name="Powell A.J."/>
            <person name="Barry K."/>
            <person name="Miller A.N."/>
            <person name="Grigoriev I.V."/>
            <person name="Debuchy R."/>
            <person name="Gladieux P."/>
            <person name="Hiltunen Thoren M."/>
            <person name="Johannesson H."/>
        </authorList>
    </citation>
    <scope>NUCLEOTIDE SEQUENCE</scope>
    <source>
        <strain evidence="3">CBS 958.72</strain>
    </source>
</reference>
<keyword evidence="4" id="KW-1185">Reference proteome</keyword>
<evidence type="ECO:0000313" key="4">
    <source>
        <dbReference type="Proteomes" id="UP001287356"/>
    </source>
</evidence>
<keyword evidence="2" id="KW-0472">Membrane</keyword>
<proteinExistence type="predicted"/>
<keyword evidence="2" id="KW-1133">Transmembrane helix</keyword>
<accession>A0AAE0NEF4</accession>
<evidence type="ECO:0000256" key="1">
    <source>
        <dbReference type="SAM" id="MobiDB-lite"/>
    </source>
</evidence>
<evidence type="ECO:0000313" key="3">
    <source>
        <dbReference type="EMBL" id="KAK3379931.1"/>
    </source>
</evidence>
<protein>
    <submittedName>
        <fullName evidence="3">Uncharacterized protein</fullName>
    </submittedName>
</protein>
<gene>
    <name evidence="3" type="ORF">B0T24DRAFT_675669</name>
</gene>
<feature type="compositionally biased region" description="Basic residues" evidence="1">
    <location>
        <begin position="129"/>
        <end position="147"/>
    </location>
</feature>
<feature type="compositionally biased region" description="Basic and acidic residues" evidence="1">
    <location>
        <begin position="83"/>
        <end position="92"/>
    </location>
</feature>
<keyword evidence="2" id="KW-0812">Transmembrane</keyword>
<name>A0AAE0NEF4_9PEZI</name>
<organism evidence="3 4">
    <name type="scientific">Lasiosphaeria ovina</name>
    <dbReference type="NCBI Taxonomy" id="92902"/>
    <lineage>
        <taxon>Eukaryota</taxon>
        <taxon>Fungi</taxon>
        <taxon>Dikarya</taxon>
        <taxon>Ascomycota</taxon>
        <taxon>Pezizomycotina</taxon>
        <taxon>Sordariomycetes</taxon>
        <taxon>Sordariomycetidae</taxon>
        <taxon>Sordariales</taxon>
        <taxon>Lasiosphaeriaceae</taxon>
        <taxon>Lasiosphaeria</taxon>
    </lineage>
</organism>
<feature type="region of interest" description="Disordered" evidence="1">
    <location>
        <begin position="1"/>
        <end position="92"/>
    </location>
</feature>
<dbReference type="EMBL" id="JAULSN010000002">
    <property type="protein sequence ID" value="KAK3379931.1"/>
    <property type="molecule type" value="Genomic_DNA"/>
</dbReference>
<feature type="transmembrane region" description="Helical" evidence="2">
    <location>
        <begin position="148"/>
        <end position="167"/>
    </location>
</feature>
<feature type="region of interest" description="Disordered" evidence="1">
    <location>
        <begin position="120"/>
        <end position="147"/>
    </location>
</feature>